<dbReference type="SUPFAM" id="SSF49899">
    <property type="entry name" value="Concanavalin A-like lectins/glucanases"/>
    <property type="match status" value="1"/>
</dbReference>
<dbReference type="SUPFAM" id="SSF101596">
    <property type="entry name" value="Dextranase, N-terminal domain"/>
    <property type="match status" value="1"/>
</dbReference>
<evidence type="ECO:0000256" key="1">
    <source>
        <dbReference type="SAM" id="SignalP"/>
    </source>
</evidence>
<dbReference type="InterPro" id="IPR036116">
    <property type="entry name" value="FN3_sf"/>
</dbReference>
<dbReference type="InterPro" id="IPR013783">
    <property type="entry name" value="Ig-like_fold"/>
</dbReference>
<feature type="domain" description="Fibronectin type-III" evidence="2">
    <location>
        <begin position="260"/>
        <end position="353"/>
    </location>
</feature>
<organism evidence="3 4">
    <name type="scientific">Sediminitomix flava</name>
    <dbReference type="NCBI Taxonomy" id="379075"/>
    <lineage>
        <taxon>Bacteria</taxon>
        <taxon>Pseudomonadati</taxon>
        <taxon>Bacteroidota</taxon>
        <taxon>Cytophagia</taxon>
        <taxon>Cytophagales</taxon>
        <taxon>Flammeovirgaceae</taxon>
        <taxon>Sediminitomix</taxon>
    </lineage>
</organism>
<dbReference type="Pfam" id="PF13385">
    <property type="entry name" value="Laminin_G_3"/>
    <property type="match status" value="1"/>
</dbReference>
<evidence type="ECO:0000259" key="2">
    <source>
        <dbReference type="PROSITE" id="PS50853"/>
    </source>
</evidence>
<dbReference type="Pfam" id="PF18962">
    <property type="entry name" value="Por_Secre_tail"/>
    <property type="match status" value="1"/>
</dbReference>
<feature type="signal peptide" evidence="1">
    <location>
        <begin position="1"/>
        <end position="19"/>
    </location>
</feature>
<evidence type="ECO:0000313" key="3">
    <source>
        <dbReference type="EMBL" id="PWJ37990.1"/>
    </source>
</evidence>
<dbReference type="CDD" id="cd00063">
    <property type="entry name" value="FN3"/>
    <property type="match status" value="1"/>
</dbReference>
<proteinExistence type="predicted"/>
<keyword evidence="1" id="KW-0732">Signal</keyword>
<dbReference type="InterPro" id="IPR035953">
    <property type="entry name" value="Dextranase_N-ter"/>
</dbReference>
<accession>A0A315ZT32</accession>
<dbReference type="Gene3D" id="2.60.350.10">
    <property type="entry name" value="Dextranase, N-terminal"/>
    <property type="match status" value="1"/>
</dbReference>
<dbReference type="Gene3D" id="2.160.20.10">
    <property type="entry name" value="Single-stranded right-handed beta-helix, Pectin lyase-like"/>
    <property type="match status" value="1"/>
</dbReference>
<dbReference type="InterPro" id="IPR026444">
    <property type="entry name" value="Secre_tail"/>
</dbReference>
<gene>
    <name evidence="3" type="ORF">BC781_108125</name>
</gene>
<feature type="chain" id="PRO_5016270344" evidence="1">
    <location>
        <begin position="20"/>
        <end position="1368"/>
    </location>
</feature>
<feature type="domain" description="Fibronectin type-III" evidence="2">
    <location>
        <begin position="357"/>
        <end position="449"/>
    </location>
</feature>
<dbReference type="SUPFAM" id="SSF49265">
    <property type="entry name" value="Fibronectin type III"/>
    <property type="match status" value="3"/>
</dbReference>
<feature type="domain" description="Fibronectin type-III" evidence="2">
    <location>
        <begin position="453"/>
        <end position="545"/>
    </location>
</feature>
<dbReference type="InterPro" id="IPR008999">
    <property type="entry name" value="Actin-crosslinking"/>
</dbReference>
<dbReference type="InterPro" id="IPR012334">
    <property type="entry name" value="Pectin_lyas_fold"/>
</dbReference>
<dbReference type="Gene3D" id="2.60.40.10">
    <property type="entry name" value="Immunoglobulins"/>
    <property type="match status" value="3"/>
</dbReference>
<evidence type="ECO:0000313" key="4">
    <source>
        <dbReference type="Proteomes" id="UP000245535"/>
    </source>
</evidence>
<reference evidence="3 4" key="1">
    <citation type="submission" date="2018-03" db="EMBL/GenBank/DDBJ databases">
        <title>Genomic Encyclopedia of Archaeal and Bacterial Type Strains, Phase II (KMG-II): from individual species to whole genera.</title>
        <authorList>
            <person name="Goeker M."/>
        </authorList>
    </citation>
    <scope>NUCLEOTIDE SEQUENCE [LARGE SCALE GENOMIC DNA]</scope>
    <source>
        <strain evidence="3 4">DSM 28229</strain>
    </source>
</reference>
<keyword evidence="4" id="KW-1185">Reference proteome</keyword>
<dbReference type="NCBIfam" id="TIGR04183">
    <property type="entry name" value="Por_Secre_tail"/>
    <property type="match status" value="1"/>
</dbReference>
<dbReference type="GO" id="GO:0005975">
    <property type="term" value="P:carbohydrate metabolic process"/>
    <property type="evidence" value="ECO:0007669"/>
    <property type="project" value="UniProtKB-ARBA"/>
</dbReference>
<comment type="caution">
    <text evidence="3">The sequence shown here is derived from an EMBL/GenBank/DDBJ whole genome shotgun (WGS) entry which is preliminary data.</text>
</comment>
<name>A0A315ZT32_SEDFL</name>
<dbReference type="CDD" id="cd00257">
    <property type="entry name" value="beta-trefoil_FSCN-like"/>
    <property type="match status" value="1"/>
</dbReference>
<dbReference type="EMBL" id="QGDO01000008">
    <property type="protein sequence ID" value="PWJ37990.1"/>
    <property type="molecule type" value="Genomic_DNA"/>
</dbReference>
<dbReference type="InterPro" id="IPR013320">
    <property type="entry name" value="ConA-like_dom_sf"/>
</dbReference>
<dbReference type="SUPFAM" id="SSF50405">
    <property type="entry name" value="Actin-crosslinking proteins"/>
    <property type="match status" value="1"/>
</dbReference>
<dbReference type="Gene3D" id="2.80.10.50">
    <property type="match status" value="1"/>
</dbReference>
<sequence length="1368" mass="152576">MRYILSIVLLIAFMSNLNAQTAPTDGMVLYLPLDGDNLASIAPESIVTEGDLLGSKDNWDNANSALQFSGEGTYLSMQAAEIENLPVGASDRTISFWIKLDPTTGDGHFFSYGTNGGNAGAGKHVHMKISADSVIQYNFWNYDFKAPKSTDADFINIKDEQWHFITAMIESGQPKLYIDATSVPLTGPTGNGIDDIEEVNTDITGKKEFIIGANNVNLGNKGVVGEIDEFRMYNRLLSEDEISGLYAFEPTVTPSIEINAPSDFTFVRDENDESKITFSWTDNSDNETGFVIEEKTDTNTWTMLAEVNADVSSYIFTLENIRVTATFRVKAVVNDESRSNYSEELMVEGIEAPPVSAPSNLVYTLDENDNTLVSLNWIDNSDNETYFVIEEKKAQQAWTILDSTEANVNSFTFNVLDISVGLKYRVKAINTEVESEYSNTVELGETVSTEVNSPSALYYYRNTPSYTEATLYWTDNSDNETGFLVEQKIDGASWVETARVSENTIEHSISQLDPTASIEFRVRALLDEAYSASSNKVRLVGTESILEVYPEVPGIRNPKDTTVNNITFGMIQDQCPAEPEQGKATRISTFFDLKVRPSSGGDWLYSPTYETRPQIRDLRAQNDPAHNESGHDVYAYGWYGPNSKKPNQTLHSRHWNNFDADTEVVIRVSLKDGALSQTIKLDQLEIYPAPLAINQIDDKTVDITLPGAGEDKSTPFSRHFMVTFNRKDWEDPSRGELVYEHPLMVFVNPVKPAPASAPENEYKEFKSGRLLVIGSGIHLPNDHLRFFGEGANEIAEEVYIPGDAYVHGGFAMNNKNHPVHVWGRGIYSDELFFVHQEDDNWTERTPWATIPPAEGNPWEDQDMKGAWEASVFLKGDYANLQTFEGLSSISRRMGTVTVADGYAKVIDHKDVGYAGGLYQKPGSKTDYWGIYTHNDDDITYCHLDYEMNHSTTRILHNGPSFQFGWGVNDLLQAKGRAYNHTTLPADKRGLGIGENHGVFNSRLQSGGLIRHLGGYYENFKITGQENIVFNIGISNNDDKINDTNPNLSPRSVFSDKVFKNFTLEKKTRSKNLLETKIREGYDWESYLRFIHFDNLVIEGDHIENINDGDHFTYENGVLLHTITFFSLPQRIAEPSLSDATQGTMTFKSEFIGKSIKADESLPVSLSPLCANSDDNSASSFILEKTSDGYVALKAPNGYYVKADPRRYGYVYTEPDEIREDLNTKVISEDAKFVWVDLGNNQFALYSKAMGLYVRAESNTGPNSPLYAASDKITEAETFTITSSVEAITSAEQELNPVSLFPNPATNILKIEGIDTPRSIVLYSLEGRMVLLNENTKEINVSKLTNGCYIIRVTAQDGAVSQGKVIVGN</sequence>
<dbReference type="PROSITE" id="PS50853">
    <property type="entry name" value="FN3"/>
    <property type="match status" value="3"/>
</dbReference>
<dbReference type="GO" id="GO:0004553">
    <property type="term" value="F:hydrolase activity, hydrolyzing O-glycosyl compounds"/>
    <property type="evidence" value="ECO:0007669"/>
    <property type="project" value="UniProtKB-ARBA"/>
</dbReference>
<dbReference type="Gene3D" id="2.60.120.200">
    <property type="match status" value="1"/>
</dbReference>
<protein>
    <submittedName>
        <fullName evidence="3">Putative secreted protein (Por secretion system target)</fullName>
    </submittedName>
</protein>
<dbReference type="Proteomes" id="UP000245535">
    <property type="component" value="Unassembled WGS sequence"/>
</dbReference>
<dbReference type="InterPro" id="IPR003961">
    <property type="entry name" value="FN3_dom"/>
</dbReference>